<gene>
    <name evidence="2" type="ORF">Tci_057041</name>
</gene>
<comment type="caution">
    <text evidence="2">The sequence shown here is derived from an EMBL/GenBank/DDBJ whole genome shotgun (WGS) entry which is preliminary data.</text>
</comment>
<evidence type="ECO:0000256" key="1">
    <source>
        <dbReference type="SAM" id="MobiDB-lite"/>
    </source>
</evidence>
<dbReference type="AlphaFoldDB" id="A0A6L2NFR6"/>
<dbReference type="EMBL" id="BKCJ010009029">
    <property type="protein sequence ID" value="GEU85063.1"/>
    <property type="molecule type" value="Genomic_DNA"/>
</dbReference>
<reference evidence="2" key="1">
    <citation type="journal article" date="2019" name="Sci. Rep.">
        <title>Draft genome of Tanacetum cinerariifolium, the natural source of mosquito coil.</title>
        <authorList>
            <person name="Yamashiro T."/>
            <person name="Shiraishi A."/>
            <person name="Satake H."/>
            <person name="Nakayama K."/>
        </authorList>
    </citation>
    <scope>NUCLEOTIDE SEQUENCE</scope>
</reference>
<sequence length="387" mass="43744">MNYFESNPCYDSNYSGLDQIEPSQYSVNPSLNIQSEPDAHELFISKLIQQILQNEYAQPFSSIAITLDLPTMKPKDSLRMRDDHLDTILAMESDEFIKSSVENLVPNPSESEDLSDSECDKPTCDNFTTFSNLLFDADDNFYSSDNESFSDEDISKKIYSNPLFDEEIISIKIDPHHFNAESDLIESLVNHDSSIISSSLKIDSLLDEFASELILLKSIPPGIDKTDCDPEEEIHHIEKLFDSFIKEINLSFTSVDSMPPGIENDDYDFEGDILILEELLSNDSHSLPKNESFHFDIPSSSRPPAKPPDDDSEILNIKAVDDIAELCVSMPRLLPNQPNLVSNKEKSHDLLSYRGFKAFQLSSESQMMIYGGNTPNLDVPFLHFYPP</sequence>
<feature type="region of interest" description="Disordered" evidence="1">
    <location>
        <begin position="291"/>
        <end position="311"/>
    </location>
</feature>
<name>A0A6L2NFR6_TANCI</name>
<protein>
    <recommendedName>
        <fullName evidence="3">Reverse transcriptase domain-containing protein</fullName>
    </recommendedName>
</protein>
<evidence type="ECO:0008006" key="3">
    <source>
        <dbReference type="Google" id="ProtNLM"/>
    </source>
</evidence>
<proteinExistence type="predicted"/>
<evidence type="ECO:0000313" key="2">
    <source>
        <dbReference type="EMBL" id="GEU85063.1"/>
    </source>
</evidence>
<accession>A0A6L2NFR6</accession>
<organism evidence="2">
    <name type="scientific">Tanacetum cinerariifolium</name>
    <name type="common">Dalmatian daisy</name>
    <name type="synonym">Chrysanthemum cinerariifolium</name>
    <dbReference type="NCBI Taxonomy" id="118510"/>
    <lineage>
        <taxon>Eukaryota</taxon>
        <taxon>Viridiplantae</taxon>
        <taxon>Streptophyta</taxon>
        <taxon>Embryophyta</taxon>
        <taxon>Tracheophyta</taxon>
        <taxon>Spermatophyta</taxon>
        <taxon>Magnoliopsida</taxon>
        <taxon>eudicotyledons</taxon>
        <taxon>Gunneridae</taxon>
        <taxon>Pentapetalae</taxon>
        <taxon>asterids</taxon>
        <taxon>campanulids</taxon>
        <taxon>Asterales</taxon>
        <taxon>Asteraceae</taxon>
        <taxon>Asteroideae</taxon>
        <taxon>Anthemideae</taxon>
        <taxon>Anthemidinae</taxon>
        <taxon>Tanacetum</taxon>
    </lineage>
</organism>